<accession>V6SKD2</accession>
<keyword evidence="2" id="KW-1185">Reference proteome</keyword>
<evidence type="ECO:0000313" key="1">
    <source>
        <dbReference type="EMBL" id="ESU27061.1"/>
    </source>
</evidence>
<proteinExistence type="predicted"/>
<dbReference type="STRING" id="1341181.FLJC2902T_24030"/>
<evidence type="ECO:0000313" key="2">
    <source>
        <dbReference type="Proteomes" id="UP000018004"/>
    </source>
</evidence>
<gene>
    <name evidence="1" type="ORF">FLJC2902T_24030</name>
</gene>
<sequence length="38" mass="4188">MQILFSNRNGIAAVGNLKFPKSKMVFRLALIAVEILAL</sequence>
<dbReference type="AlphaFoldDB" id="V6SKD2"/>
<reference evidence="1 2" key="1">
    <citation type="submission" date="2013-08" db="EMBL/GenBank/DDBJ databases">
        <title>Flavobacterium limnosediminis JC2902 genome sequencing.</title>
        <authorList>
            <person name="Lee K."/>
            <person name="Yi H."/>
            <person name="Park S."/>
            <person name="Chun J."/>
        </authorList>
    </citation>
    <scope>NUCLEOTIDE SEQUENCE [LARGE SCALE GENOMIC DNA]</scope>
    <source>
        <strain evidence="1 2">JC2902</strain>
    </source>
</reference>
<dbReference type="PATRIC" id="fig|1341181.4.peg.2364"/>
<dbReference type="Proteomes" id="UP000018004">
    <property type="component" value="Unassembled WGS sequence"/>
</dbReference>
<name>V6SKD2_9FLAO</name>
<protein>
    <submittedName>
        <fullName evidence="1">Uncharacterized protein</fullName>
    </submittedName>
</protein>
<organism evidence="1 2">
    <name type="scientific">Flavobacterium limnosediminis JC2902</name>
    <dbReference type="NCBI Taxonomy" id="1341181"/>
    <lineage>
        <taxon>Bacteria</taxon>
        <taxon>Pseudomonadati</taxon>
        <taxon>Bacteroidota</taxon>
        <taxon>Flavobacteriia</taxon>
        <taxon>Flavobacteriales</taxon>
        <taxon>Flavobacteriaceae</taxon>
        <taxon>Flavobacterium</taxon>
    </lineage>
</organism>
<dbReference type="EMBL" id="AVGG01000017">
    <property type="protein sequence ID" value="ESU27061.1"/>
    <property type="molecule type" value="Genomic_DNA"/>
</dbReference>
<comment type="caution">
    <text evidence="1">The sequence shown here is derived from an EMBL/GenBank/DDBJ whole genome shotgun (WGS) entry which is preliminary data.</text>
</comment>